<gene>
    <name evidence="5" type="ORF">BO70DRAFT_367142</name>
</gene>
<protein>
    <submittedName>
        <fullName evidence="5">NIC-domain-containing protein</fullName>
    </submittedName>
</protein>
<evidence type="ECO:0000313" key="6">
    <source>
        <dbReference type="Proteomes" id="UP000247233"/>
    </source>
</evidence>
<organism evidence="5 6">
    <name type="scientific">Aspergillus heteromorphus CBS 117.55</name>
    <dbReference type="NCBI Taxonomy" id="1448321"/>
    <lineage>
        <taxon>Eukaryota</taxon>
        <taxon>Fungi</taxon>
        <taxon>Dikarya</taxon>
        <taxon>Ascomycota</taxon>
        <taxon>Pezizomycotina</taxon>
        <taxon>Eurotiomycetes</taxon>
        <taxon>Eurotiomycetidae</taxon>
        <taxon>Eurotiales</taxon>
        <taxon>Aspergillaceae</taxon>
        <taxon>Aspergillus</taxon>
        <taxon>Aspergillus subgen. Circumdati</taxon>
    </lineage>
</organism>
<accession>A0A317UR80</accession>
<evidence type="ECO:0000313" key="5">
    <source>
        <dbReference type="EMBL" id="PWY63706.1"/>
    </source>
</evidence>
<feature type="compositionally biased region" description="Polar residues" evidence="4">
    <location>
        <begin position="20"/>
        <end position="55"/>
    </location>
</feature>
<dbReference type="VEuPathDB" id="FungiDB:BO70DRAFT_367142"/>
<reference evidence="5 6" key="1">
    <citation type="submission" date="2016-12" db="EMBL/GenBank/DDBJ databases">
        <title>The genomes of Aspergillus section Nigri reveals drivers in fungal speciation.</title>
        <authorList>
            <consortium name="DOE Joint Genome Institute"/>
            <person name="Vesth T.C."/>
            <person name="Nybo J."/>
            <person name="Theobald S."/>
            <person name="Brandl J."/>
            <person name="Frisvad J.C."/>
            <person name="Nielsen K.F."/>
            <person name="Lyhne E.K."/>
            <person name="Kogle M.E."/>
            <person name="Kuo A."/>
            <person name="Riley R."/>
            <person name="Clum A."/>
            <person name="Nolan M."/>
            <person name="Lipzen A."/>
            <person name="Salamov A."/>
            <person name="Henrissat B."/>
            <person name="Wiebenga A."/>
            <person name="De Vries R.P."/>
            <person name="Grigoriev I.V."/>
            <person name="Mortensen U.H."/>
            <person name="Andersen M.R."/>
            <person name="Baker S.E."/>
        </authorList>
    </citation>
    <scope>NUCLEOTIDE SEQUENCE [LARGE SCALE GENOMIC DNA]</scope>
    <source>
        <strain evidence="5 6">CBS 117.55</strain>
    </source>
</reference>
<name>A0A317UR80_9EURO</name>
<dbReference type="GO" id="GO:0017056">
    <property type="term" value="F:structural constituent of nuclear pore"/>
    <property type="evidence" value="ECO:0007669"/>
    <property type="project" value="InterPro"/>
</dbReference>
<dbReference type="GO" id="GO:0006606">
    <property type="term" value="P:protein import into nucleus"/>
    <property type="evidence" value="ECO:0007669"/>
    <property type="project" value="TreeGrafter"/>
</dbReference>
<sequence>MASANSGTLFGGAGLGAATQPATAVPTNSPTNLFGNTPRPSLTGGTDSAKQSQTQQQFIPGSILGQDPTQRHMELPSSQITQPAFFNSLLERGKKRPISAIGQAGNFEELPSLQLGLDDIRRKARELGVGGSKELQQHAQHTKAHYLLAGSGVSPGHALRDLKALDPQALMATSLKEQEPFDPDNQKFLKNIQQRGRQVMITESLSRAHRDFDSFLEGKVDMDWEEQRRKIFQHFGLAQKDDGVGDARGGFGHSMGRTKQFGSASANAPLSTARRSVFGRSALEKSVIGIPGTGTASIQLFEDQIDRNDSVGGHSDLRFLREKMGYYADKIRLFNSARLHTRTFPVLHEFSDVEGHVGGDVPRQLYDAYRALINIVGETSNMTNASDPVALKERQFSQDYLDEVPSSRRAVSLRKRIIEGSRSFLEKLFYDEVESVIAKNPREAQVGGIPTVINKIRAYIRLRAVRKDLAPDGTELQMVDQDYCWILIFYLLRCGFVTEAAEYVSQDPGFRSLDHKFVTYMTTYAQNKRLPRDLQQRINGEYQQRSRNAPDNTVDPYRMACYKIIGRCELSRRRLDGVNQSVEDWMWLQFSLAREDDRAEEVAGDVFGLEDIQIDIAEIGQRVFGKGQEGPGGYGTFFLLQILGGMFEQAVSYLGSYAPITAVHFAIALAYYGLLRVSDFYTSGEEILSFTVKQYPQINFCYLITQYTREFRTAYVEAAVDYFSLLCLNADLPGSLGKSQASVCHEALREFILETRDFAKLLGDIRSDGSRIKGLIEQRITLIKLVDQEEFLKTITVQAAAIADDKGLITDAVLLYHLAEDYDRVIDIINRALSDAVAVDLGGPALKLQPMRPRADMIEHTQDPVHENHLEPGSSLSLTAVDDPVALAKNMIGLYNANALYYQQIRQVNRDACGLLLRMMEAKMEVEAAKWTPALDAINDLNILPLRARGSVPYIRNAAQAFSSFPAIISHNVGHAIMWSITCIGHERERLNSGAYENEIRQGLADELLVMAKDLMIFSGMVKYKLPPRVYETLARAGAEIGAY</sequence>
<dbReference type="PANTHER" id="PTHR11225:SF4">
    <property type="entry name" value="NUCLEAR PORE COMPLEX PROTEIN NUP93"/>
    <property type="match status" value="1"/>
</dbReference>
<evidence type="ECO:0000256" key="4">
    <source>
        <dbReference type="SAM" id="MobiDB-lite"/>
    </source>
</evidence>
<dbReference type="OrthoDB" id="1918363at2759"/>
<dbReference type="InterPro" id="IPR007231">
    <property type="entry name" value="Nucleoporin_int_Nup93/Nic96"/>
</dbReference>
<evidence type="ECO:0000256" key="3">
    <source>
        <dbReference type="ARBA" id="ARBA00023242"/>
    </source>
</evidence>
<keyword evidence="3" id="KW-0539">Nucleus</keyword>
<dbReference type="GO" id="GO:0005643">
    <property type="term" value="C:nuclear pore"/>
    <property type="evidence" value="ECO:0007669"/>
    <property type="project" value="InterPro"/>
</dbReference>
<keyword evidence="6" id="KW-1185">Reference proteome</keyword>
<evidence type="ECO:0000256" key="1">
    <source>
        <dbReference type="ARBA" id="ARBA00004259"/>
    </source>
</evidence>
<dbReference type="STRING" id="1448321.A0A317UR80"/>
<dbReference type="Proteomes" id="UP000247233">
    <property type="component" value="Unassembled WGS sequence"/>
</dbReference>
<comment type="similarity">
    <text evidence="2">Belongs to the nucleoporin interacting component (NIC) family.</text>
</comment>
<dbReference type="AlphaFoldDB" id="A0A317UR80"/>
<dbReference type="EMBL" id="MSFL01000078">
    <property type="protein sequence ID" value="PWY63706.1"/>
    <property type="molecule type" value="Genomic_DNA"/>
</dbReference>
<dbReference type="Pfam" id="PF04097">
    <property type="entry name" value="Nic96"/>
    <property type="match status" value="1"/>
</dbReference>
<comment type="subcellular location">
    <subcellularLocation>
        <location evidence="1">Nucleus envelope</location>
    </subcellularLocation>
</comment>
<dbReference type="GO" id="GO:0016973">
    <property type="term" value="P:poly(A)+ mRNA export from nucleus"/>
    <property type="evidence" value="ECO:0007669"/>
    <property type="project" value="TreeGrafter"/>
</dbReference>
<dbReference type="GeneID" id="37066750"/>
<feature type="region of interest" description="Disordered" evidence="4">
    <location>
        <begin position="1"/>
        <end position="55"/>
    </location>
</feature>
<dbReference type="PANTHER" id="PTHR11225">
    <property type="entry name" value="NUCLEAR PORE COMPLEX PROTEIN NUP93 NUCLEOPORIN NUP93 DEAD EYE PROTEIN"/>
    <property type="match status" value="1"/>
</dbReference>
<comment type="caution">
    <text evidence="5">The sequence shown here is derived from an EMBL/GenBank/DDBJ whole genome shotgun (WGS) entry which is preliminary data.</text>
</comment>
<evidence type="ECO:0000256" key="2">
    <source>
        <dbReference type="ARBA" id="ARBA00010186"/>
    </source>
</evidence>
<dbReference type="RefSeq" id="XP_025394117.1">
    <property type="nucleotide sequence ID" value="XM_025544513.1"/>
</dbReference>
<proteinExistence type="inferred from homology"/>